<sequence>MDGSQTREVNQEEILNLETYSLIWLDETVNKLRENLQDQQRLRASINRLLTFEDYQLCLQCIQSLSRYDRIILIVNRQLGKQLIPQIVSLQQIISIYIYDTDKQHTERWVQNFSKIKGVFDQLNELINRVQTDQTH</sequence>
<dbReference type="AlphaFoldDB" id="A0A819NNH2"/>
<dbReference type="EMBL" id="CAJNOE010001247">
    <property type="protein sequence ID" value="CAF1404959.1"/>
    <property type="molecule type" value="Genomic_DNA"/>
</dbReference>
<reference evidence="2" key="1">
    <citation type="submission" date="2021-02" db="EMBL/GenBank/DDBJ databases">
        <authorList>
            <person name="Nowell W R."/>
        </authorList>
    </citation>
    <scope>NUCLEOTIDE SEQUENCE</scope>
</reference>
<dbReference type="EMBL" id="CAJOBB010002792">
    <property type="protein sequence ID" value="CAF3998976.1"/>
    <property type="molecule type" value="Genomic_DNA"/>
</dbReference>
<evidence type="ECO:0000313" key="2">
    <source>
        <dbReference type="EMBL" id="CAF3998976.1"/>
    </source>
</evidence>
<evidence type="ECO:0000313" key="3">
    <source>
        <dbReference type="Proteomes" id="UP000663868"/>
    </source>
</evidence>
<comment type="caution">
    <text evidence="2">The sequence shown here is derived from an EMBL/GenBank/DDBJ whole genome shotgun (WGS) entry which is preliminary data.</text>
</comment>
<dbReference type="Proteomes" id="UP000663868">
    <property type="component" value="Unassembled WGS sequence"/>
</dbReference>
<evidence type="ECO:0000313" key="1">
    <source>
        <dbReference type="EMBL" id="CAF1404959.1"/>
    </source>
</evidence>
<gene>
    <name evidence="1" type="ORF">IZO911_LOCUS39721</name>
    <name evidence="2" type="ORF">KXQ929_LOCUS28359</name>
</gene>
<organism evidence="2 3">
    <name type="scientific">Adineta steineri</name>
    <dbReference type="NCBI Taxonomy" id="433720"/>
    <lineage>
        <taxon>Eukaryota</taxon>
        <taxon>Metazoa</taxon>
        <taxon>Spiralia</taxon>
        <taxon>Gnathifera</taxon>
        <taxon>Rotifera</taxon>
        <taxon>Eurotatoria</taxon>
        <taxon>Bdelloidea</taxon>
        <taxon>Adinetida</taxon>
        <taxon>Adinetidae</taxon>
        <taxon>Adineta</taxon>
    </lineage>
</organism>
<dbReference type="Proteomes" id="UP000663860">
    <property type="component" value="Unassembled WGS sequence"/>
</dbReference>
<protein>
    <submittedName>
        <fullName evidence="2">Uncharacterized protein</fullName>
    </submittedName>
</protein>
<accession>A0A819NNH2</accession>
<proteinExistence type="predicted"/>
<name>A0A819NNH2_9BILA</name>